<dbReference type="GO" id="GO:0045259">
    <property type="term" value="C:proton-transporting ATP synthase complex"/>
    <property type="evidence" value="ECO:0007669"/>
    <property type="project" value="UniProtKB-KW"/>
</dbReference>
<keyword evidence="10 12" id="KW-0496">Mitochondrion</keyword>
<keyword evidence="7 12" id="KW-0375">Hydrogen ion transport</keyword>
<gene>
    <name evidence="14" type="primary">atp8</name>
</gene>
<evidence type="ECO:0000313" key="14">
    <source>
        <dbReference type="EMBL" id="ASR18181.1"/>
    </source>
</evidence>
<keyword evidence="8 13" id="KW-1133">Transmembrane helix</keyword>
<evidence type="ECO:0000256" key="5">
    <source>
        <dbReference type="ARBA" id="ARBA00022547"/>
    </source>
</evidence>
<organism evidence="14">
    <name type="scientific">Orosius orientalis</name>
    <dbReference type="NCBI Taxonomy" id="1223886"/>
    <lineage>
        <taxon>Eukaryota</taxon>
        <taxon>Metazoa</taxon>
        <taxon>Ecdysozoa</taxon>
        <taxon>Arthropoda</taxon>
        <taxon>Hexapoda</taxon>
        <taxon>Insecta</taxon>
        <taxon>Pterygota</taxon>
        <taxon>Neoptera</taxon>
        <taxon>Paraneoptera</taxon>
        <taxon>Hemiptera</taxon>
        <taxon>Auchenorrhyncha</taxon>
        <taxon>Membracoidea</taxon>
        <taxon>Cicadellidae</taxon>
        <taxon>Deltocephalinae</taxon>
        <taxon>Orosius</taxon>
    </lineage>
</organism>
<keyword evidence="9 12" id="KW-0406">Ion transport</keyword>
<reference evidence="14" key="1">
    <citation type="journal article" date="2017" name="Sci. Rep.">
        <title>Deep-level phylogeny of Cicadomorpha inferred from mitochondrial genomes sequenced by NGS.</title>
        <authorList>
            <person name="Song N."/>
            <person name="Cai W."/>
            <person name="Li H."/>
        </authorList>
    </citation>
    <scope>NUCLEOTIDE SEQUENCE</scope>
</reference>
<dbReference type="GO" id="GO:0031966">
    <property type="term" value="C:mitochondrial membrane"/>
    <property type="evidence" value="ECO:0007669"/>
    <property type="project" value="UniProtKB-SubCell"/>
</dbReference>
<evidence type="ECO:0000256" key="2">
    <source>
        <dbReference type="ARBA" id="ARBA00008892"/>
    </source>
</evidence>
<evidence type="ECO:0000256" key="8">
    <source>
        <dbReference type="ARBA" id="ARBA00022989"/>
    </source>
</evidence>
<keyword evidence="5 12" id="KW-0138">CF(0)</keyword>
<evidence type="ECO:0000256" key="7">
    <source>
        <dbReference type="ARBA" id="ARBA00022781"/>
    </source>
</evidence>
<proteinExistence type="inferred from homology"/>
<accession>A0A343FL88</accession>
<comment type="subcellular location">
    <subcellularLocation>
        <location evidence="1 12">Mitochondrion membrane</location>
        <topology evidence="1 12">Single-pass membrane protein</topology>
    </subcellularLocation>
</comment>
<geneLocation type="mitochondrion" evidence="14"/>
<dbReference type="AlphaFoldDB" id="A0A343FL88"/>
<dbReference type="EMBL" id="KY039146">
    <property type="protein sequence ID" value="ASR18181.1"/>
    <property type="molecule type" value="Genomic_DNA"/>
</dbReference>
<feature type="transmembrane region" description="Helical" evidence="13">
    <location>
        <begin position="6"/>
        <end position="29"/>
    </location>
</feature>
<dbReference type="InterPro" id="IPR001421">
    <property type="entry name" value="ATP8_metazoa"/>
</dbReference>
<sequence length="51" mass="6513">MPQMAPMWWTTLMMLTMLMMFIMVSINYFNYNKIMKFNNKNQDNNLYWKWY</sequence>
<dbReference type="GO" id="GO:0015986">
    <property type="term" value="P:proton motive force-driven ATP synthesis"/>
    <property type="evidence" value="ECO:0007669"/>
    <property type="project" value="InterPro"/>
</dbReference>
<keyword evidence="4 12" id="KW-0813">Transport</keyword>
<comment type="similarity">
    <text evidence="2 12">Belongs to the ATPase protein 8 family.</text>
</comment>
<evidence type="ECO:0000256" key="1">
    <source>
        <dbReference type="ARBA" id="ARBA00004304"/>
    </source>
</evidence>
<comment type="subunit">
    <text evidence="3">F-type ATPases have 2 components, CF(1) - the catalytic core - and CF(0) - the membrane proton channel.</text>
</comment>
<evidence type="ECO:0000256" key="4">
    <source>
        <dbReference type="ARBA" id="ARBA00022448"/>
    </source>
</evidence>
<evidence type="ECO:0000256" key="9">
    <source>
        <dbReference type="ARBA" id="ARBA00023065"/>
    </source>
</evidence>
<protein>
    <recommendedName>
        <fullName evidence="12">ATP synthase complex subunit 8</fullName>
    </recommendedName>
</protein>
<evidence type="ECO:0000256" key="3">
    <source>
        <dbReference type="ARBA" id="ARBA00011291"/>
    </source>
</evidence>
<evidence type="ECO:0000256" key="11">
    <source>
        <dbReference type="ARBA" id="ARBA00023136"/>
    </source>
</evidence>
<evidence type="ECO:0000256" key="13">
    <source>
        <dbReference type="SAM" id="Phobius"/>
    </source>
</evidence>
<dbReference type="Pfam" id="PF00895">
    <property type="entry name" value="ATP-synt_8"/>
    <property type="match status" value="1"/>
</dbReference>
<evidence type="ECO:0000256" key="6">
    <source>
        <dbReference type="ARBA" id="ARBA00022692"/>
    </source>
</evidence>
<evidence type="ECO:0000256" key="12">
    <source>
        <dbReference type="RuleBase" id="RU003661"/>
    </source>
</evidence>
<keyword evidence="11 13" id="KW-0472">Membrane</keyword>
<keyword evidence="6 12" id="KW-0812">Transmembrane</keyword>
<name>A0A343FL88_9HEMI</name>
<evidence type="ECO:0000256" key="10">
    <source>
        <dbReference type="ARBA" id="ARBA00023128"/>
    </source>
</evidence>
<dbReference type="GO" id="GO:0015078">
    <property type="term" value="F:proton transmembrane transporter activity"/>
    <property type="evidence" value="ECO:0007669"/>
    <property type="project" value="InterPro"/>
</dbReference>